<dbReference type="EMBL" id="KB096716">
    <property type="protein sequence ID" value="ESO02904.1"/>
    <property type="molecule type" value="Genomic_DNA"/>
</dbReference>
<sequence length="541" mass="62360">GLISDVCTASTLFILLSDLFDMITLDQCAQLFKYLDKNVETWKSEMFYNAGKNYLLRMCNDLLRRLSKSRNTVFCGQIQLFLAHLFPLEEKSGLNLMSNFNMENMISYNKNPDQCEFNKKKICKYFCVVSIEFVIMVNTFDALIILSDITIDYNLYKKFWTLQEYFKNPTRCYGTGAWKTFTGCASGVFGCFKSFKLSQVKMPADNQKNQNFKQECCFAKYLTSDKLFNLQLSDSNFRRNVLVQFLILFQYLTSHVKFKLSGHVLSEDQISWIADATKTVYELLEETPTDGELFAKTVKHTLDREENWIAWKNDGCASFIKKKNAPTQNIVPPHNSRKRNIGMDLKSNSKVMKLGNPEMTKLWNLCLDNELACKSQDRNFVADMSVYFSQAMEQLDPSASIEESYKLINNSTFAWKSLRLLASQSPAFFSQMHANATPIKNIPRYLELMLNKLNKELPVIIEDKKITENNTGSESSSQENDDEMMASDEQFQDFVVKIGNNWKALARIVLKDEGVVKEIEEQNLPSDESCFEVIDEWKVTG</sequence>
<dbReference type="Pfam" id="PF11957">
    <property type="entry name" value="efThoc1"/>
    <property type="match status" value="1"/>
</dbReference>
<proteinExistence type="predicted"/>
<organism evidence="3 4">
    <name type="scientific">Helobdella robusta</name>
    <name type="common">Californian leech</name>
    <dbReference type="NCBI Taxonomy" id="6412"/>
    <lineage>
        <taxon>Eukaryota</taxon>
        <taxon>Metazoa</taxon>
        <taxon>Spiralia</taxon>
        <taxon>Lophotrochozoa</taxon>
        <taxon>Annelida</taxon>
        <taxon>Clitellata</taxon>
        <taxon>Hirudinea</taxon>
        <taxon>Rhynchobdellida</taxon>
        <taxon>Glossiphoniidae</taxon>
        <taxon>Helobdella</taxon>
    </lineage>
</organism>
<dbReference type="KEGG" id="hro:HELRODRAFT_81226"/>
<dbReference type="GeneID" id="20215914"/>
<keyword evidence="4" id="KW-1185">Reference proteome</keyword>
<dbReference type="GO" id="GO:0007165">
    <property type="term" value="P:signal transduction"/>
    <property type="evidence" value="ECO:0007669"/>
    <property type="project" value="InterPro"/>
</dbReference>
<dbReference type="InterPro" id="IPR021861">
    <property type="entry name" value="THO_THOC1"/>
</dbReference>
<evidence type="ECO:0000313" key="4">
    <source>
        <dbReference type="Proteomes" id="UP000015101"/>
    </source>
</evidence>
<evidence type="ECO:0000313" key="3">
    <source>
        <dbReference type="EnsemblMetazoa" id="HelroP81226"/>
    </source>
</evidence>
<dbReference type="STRING" id="6412.T1G4B6"/>
<dbReference type="FunCoup" id="T1G4B6">
    <property type="interactions" value="1335"/>
</dbReference>
<evidence type="ECO:0000259" key="1">
    <source>
        <dbReference type="PROSITE" id="PS50017"/>
    </source>
</evidence>
<dbReference type="HOGENOM" id="CLU_027906_0_0_1"/>
<accession>T1G4B6</accession>
<dbReference type="InParanoid" id="T1G4B6"/>
<protein>
    <recommendedName>
        <fullName evidence="1">Death domain-containing protein</fullName>
    </recommendedName>
</protein>
<dbReference type="CDD" id="cd01670">
    <property type="entry name" value="Death"/>
    <property type="match status" value="1"/>
</dbReference>
<name>T1G4B6_HELRO</name>
<dbReference type="OrthoDB" id="10257415at2759"/>
<dbReference type="GO" id="GO:0000445">
    <property type="term" value="C:THO complex part of transcription export complex"/>
    <property type="evidence" value="ECO:0000318"/>
    <property type="project" value="GO_Central"/>
</dbReference>
<dbReference type="OMA" id="LQREEMW"/>
<dbReference type="PROSITE" id="PS50017">
    <property type="entry name" value="DEATH_DOMAIN"/>
    <property type="match status" value="1"/>
</dbReference>
<reference evidence="3" key="3">
    <citation type="submission" date="2015-06" db="UniProtKB">
        <authorList>
            <consortium name="EnsemblMetazoa"/>
        </authorList>
    </citation>
    <scope>IDENTIFICATION</scope>
</reference>
<dbReference type="EMBL" id="AMQM01004897">
    <property type="status" value="NOT_ANNOTATED_CDS"/>
    <property type="molecule type" value="Genomic_DNA"/>
</dbReference>
<dbReference type="InterPro" id="IPR000488">
    <property type="entry name" value="Death_dom"/>
</dbReference>
<dbReference type="PANTHER" id="PTHR13265">
    <property type="entry name" value="THO COMPLEX SUBUNIT 1"/>
    <property type="match status" value="1"/>
</dbReference>
<dbReference type="Proteomes" id="UP000015101">
    <property type="component" value="Unassembled WGS sequence"/>
</dbReference>
<dbReference type="eggNOG" id="KOG2491">
    <property type="taxonomic scope" value="Eukaryota"/>
</dbReference>
<dbReference type="GO" id="GO:0006406">
    <property type="term" value="P:mRNA export from nucleus"/>
    <property type="evidence" value="ECO:0000318"/>
    <property type="project" value="GO_Central"/>
</dbReference>
<dbReference type="PANTHER" id="PTHR13265:SF0">
    <property type="entry name" value="HPR1"/>
    <property type="match status" value="1"/>
</dbReference>
<evidence type="ECO:0000313" key="2">
    <source>
        <dbReference type="EMBL" id="ESO02904.1"/>
    </source>
</evidence>
<dbReference type="AlphaFoldDB" id="T1G4B6"/>
<feature type="domain" description="Death" evidence="1">
    <location>
        <begin position="498"/>
        <end position="541"/>
    </location>
</feature>
<reference evidence="4" key="1">
    <citation type="submission" date="2012-12" db="EMBL/GenBank/DDBJ databases">
        <authorList>
            <person name="Hellsten U."/>
            <person name="Grimwood J."/>
            <person name="Chapman J.A."/>
            <person name="Shapiro H."/>
            <person name="Aerts A."/>
            <person name="Otillar R.P."/>
            <person name="Terry A.Y."/>
            <person name="Boore J.L."/>
            <person name="Simakov O."/>
            <person name="Marletaz F."/>
            <person name="Cho S.-J."/>
            <person name="Edsinger-Gonzales E."/>
            <person name="Havlak P."/>
            <person name="Kuo D.-H."/>
            <person name="Larsson T."/>
            <person name="Lv J."/>
            <person name="Arendt D."/>
            <person name="Savage R."/>
            <person name="Osoegawa K."/>
            <person name="de Jong P."/>
            <person name="Lindberg D.R."/>
            <person name="Seaver E.C."/>
            <person name="Weisblat D.A."/>
            <person name="Putnam N.H."/>
            <person name="Grigoriev I.V."/>
            <person name="Rokhsar D.S."/>
        </authorList>
    </citation>
    <scope>NUCLEOTIDE SEQUENCE</scope>
</reference>
<dbReference type="EnsemblMetazoa" id="HelroT81226">
    <property type="protein sequence ID" value="HelroP81226"/>
    <property type="gene ID" value="HelroG81226"/>
</dbReference>
<dbReference type="RefSeq" id="XP_009019118.1">
    <property type="nucleotide sequence ID" value="XM_009020870.1"/>
</dbReference>
<dbReference type="CTD" id="20215914"/>
<gene>
    <name evidence="3" type="primary">20215914</name>
    <name evidence="2" type="ORF">HELRODRAFT_81226</name>
</gene>
<reference evidence="2 4" key="2">
    <citation type="journal article" date="2013" name="Nature">
        <title>Insights into bilaterian evolution from three spiralian genomes.</title>
        <authorList>
            <person name="Simakov O."/>
            <person name="Marletaz F."/>
            <person name="Cho S.J."/>
            <person name="Edsinger-Gonzales E."/>
            <person name="Havlak P."/>
            <person name="Hellsten U."/>
            <person name="Kuo D.H."/>
            <person name="Larsson T."/>
            <person name="Lv J."/>
            <person name="Arendt D."/>
            <person name="Savage R."/>
            <person name="Osoegawa K."/>
            <person name="de Jong P."/>
            <person name="Grimwood J."/>
            <person name="Chapman J.A."/>
            <person name="Shapiro H."/>
            <person name="Aerts A."/>
            <person name="Otillar R.P."/>
            <person name="Terry A.Y."/>
            <person name="Boore J.L."/>
            <person name="Grigoriev I.V."/>
            <person name="Lindberg D.R."/>
            <person name="Seaver E.C."/>
            <person name="Weisblat D.A."/>
            <person name="Putnam N.H."/>
            <person name="Rokhsar D.S."/>
        </authorList>
    </citation>
    <scope>NUCLEOTIDE SEQUENCE</scope>
</reference>